<name>A0ABW4YCZ2_9GAMM</name>
<protein>
    <submittedName>
        <fullName evidence="11">Amino acid adenylation domain-containing protein</fullName>
    </submittedName>
</protein>
<dbReference type="InterPro" id="IPR015424">
    <property type="entry name" value="PyrdxlP-dep_Trfase"/>
</dbReference>
<keyword evidence="5" id="KW-0808">Transferase</keyword>
<evidence type="ECO:0000313" key="12">
    <source>
        <dbReference type="Proteomes" id="UP001597337"/>
    </source>
</evidence>
<dbReference type="SUPFAM" id="SSF52777">
    <property type="entry name" value="CoA-dependent acyltransferases"/>
    <property type="match status" value="8"/>
</dbReference>
<dbReference type="InterPro" id="IPR009081">
    <property type="entry name" value="PP-bd_ACP"/>
</dbReference>
<accession>A0ABW4YCZ2</accession>
<dbReference type="SUPFAM" id="SSF47336">
    <property type="entry name" value="ACP-like"/>
    <property type="match status" value="4"/>
</dbReference>
<dbReference type="InterPro" id="IPR025110">
    <property type="entry name" value="AMP-bd_C"/>
</dbReference>
<dbReference type="Pfam" id="PF02801">
    <property type="entry name" value="Ketoacyl-synt_C"/>
    <property type="match status" value="1"/>
</dbReference>
<dbReference type="Pfam" id="PF00501">
    <property type="entry name" value="AMP-binding"/>
    <property type="match status" value="2"/>
</dbReference>
<feature type="domain" description="Carrier" evidence="9">
    <location>
        <begin position="2595"/>
        <end position="2670"/>
    </location>
</feature>
<dbReference type="Gene3D" id="3.40.47.10">
    <property type="match status" value="1"/>
</dbReference>
<dbReference type="InterPro" id="IPR014030">
    <property type="entry name" value="Ketoacyl_synth_N"/>
</dbReference>
<evidence type="ECO:0000256" key="3">
    <source>
        <dbReference type="ARBA" id="ARBA00022450"/>
    </source>
</evidence>
<dbReference type="InterPro" id="IPR001227">
    <property type="entry name" value="Ac_transferase_dom_sf"/>
</dbReference>
<reference evidence="12" key="1">
    <citation type="journal article" date="2019" name="Int. J. Syst. Evol. Microbiol.">
        <title>The Global Catalogue of Microorganisms (GCM) 10K type strain sequencing project: providing services to taxonomists for standard genome sequencing and annotation.</title>
        <authorList>
            <consortium name="The Broad Institute Genomics Platform"/>
            <consortium name="The Broad Institute Genome Sequencing Center for Infectious Disease"/>
            <person name="Wu L."/>
            <person name="Ma J."/>
        </authorList>
    </citation>
    <scope>NUCLEOTIDE SEQUENCE [LARGE SCALE GENOMIC DNA]</scope>
    <source>
        <strain evidence="12">KACC 12597</strain>
    </source>
</reference>
<comment type="pathway">
    <text evidence="2">Lipid metabolism; fatty acid biosynthesis.</text>
</comment>
<feature type="region of interest" description="Disordered" evidence="8">
    <location>
        <begin position="1625"/>
        <end position="1649"/>
    </location>
</feature>
<dbReference type="SMART" id="SM00823">
    <property type="entry name" value="PKS_PP"/>
    <property type="match status" value="4"/>
</dbReference>
<dbReference type="InterPro" id="IPR016036">
    <property type="entry name" value="Malonyl_transacylase_ACP-bd"/>
</dbReference>
<feature type="region of interest" description="Disordered" evidence="8">
    <location>
        <begin position="1695"/>
        <end position="1724"/>
    </location>
</feature>
<feature type="domain" description="Ketosynthase family 3 (KS3)" evidence="10">
    <location>
        <begin position="674"/>
        <end position="1091"/>
    </location>
</feature>
<keyword evidence="3" id="KW-0596">Phosphopantetheine</keyword>
<dbReference type="InterPro" id="IPR016039">
    <property type="entry name" value="Thiolase-like"/>
</dbReference>
<dbReference type="RefSeq" id="WP_386028371.1">
    <property type="nucleotide sequence ID" value="NZ_JBHUHX010000051.1"/>
</dbReference>
<dbReference type="InterPro" id="IPR042099">
    <property type="entry name" value="ANL_N_sf"/>
</dbReference>
<dbReference type="PROSITE" id="PS50075">
    <property type="entry name" value="CARRIER"/>
    <property type="match status" value="4"/>
</dbReference>
<evidence type="ECO:0000256" key="5">
    <source>
        <dbReference type="ARBA" id="ARBA00022679"/>
    </source>
</evidence>
<dbReference type="PROSITE" id="PS52004">
    <property type="entry name" value="KS3_2"/>
    <property type="match status" value="1"/>
</dbReference>
<comment type="cofactor">
    <cofactor evidence="1">
        <name>pyridoxal 5'-phosphate</name>
        <dbReference type="ChEBI" id="CHEBI:597326"/>
    </cofactor>
</comment>
<dbReference type="Gene3D" id="3.40.50.12780">
    <property type="entry name" value="N-terminal domain of ligase-like"/>
    <property type="match status" value="2"/>
</dbReference>
<organism evidence="11 12">
    <name type="scientific">Thiorhodococcus fuscus</name>
    <dbReference type="NCBI Taxonomy" id="527200"/>
    <lineage>
        <taxon>Bacteria</taxon>
        <taxon>Pseudomonadati</taxon>
        <taxon>Pseudomonadota</taxon>
        <taxon>Gammaproteobacteria</taxon>
        <taxon>Chromatiales</taxon>
        <taxon>Chromatiaceae</taxon>
        <taxon>Thiorhodococcus</taxon>
    </lineage>
</organism>
<dbReference type="SUPFAM" id="SSF53383">
    <property type="entry name" value="PLP-dependent transferases"/>
    <property type="match status" value="1"/>
</dbReference>
<evidence type="ECO:0000256" key="8">
    <source>
        <dbReference type="SAM" id="MobiDB-lite"/>
    </source>
</evidence>
<dbReference type="SUPFAM" id="SSF56801">
    <property type="entry name" value="Acetyl-CoA synthetase-like"/>
    <property type="match status" value="2"/>
</dbReference>
<dbReference type="NCBIfam" id="TIGR01733">
    <property type="entry name" value="AA-adenyl-dom"/>
    <property type="match status" value="1"/>
</dbReference>
<dbReference type="InterPro" id="IPR014031">
    <property type="entry name" value="Ketoacyl_synth_C"/>
</dbReference>
<dbReference type="InterPro" id="IPR032821">
    <property type="entry name" value="PKS_assoc"/>
</dbReference>
<dbReference type="SUPFAM" id="SSF52151">
    <property type="entry name" value="FabD/lysophospholipase-like"/>
    <property type="match status" value="1"/>
</dbReference>
<feature type="compositionally biased region" description="Basic and acidic residues" evidence="8">
    <location>
        <begin position="1699"/>
        <end position="1708"/>
    </location>
</feature>
<dbReference type="Pfam" id="PF00698">
    <property type="entry name" value="Acyl_transf_1"/>
    <property type="match status" value="1"/>
</dbReference>
<dbReference type="SUPFAM" id="SSF53901">
    <property type="entry name" value="Thiolase-like"/>
    <property type="match status" value="1"/>
</dbReference>
<evidence type="ECO:0000256" key="2">
    <source>
        <dbReference type="ARBA" id="ARBA00005194"/>
    </source>
</evidence>
<feature type="region of interest" description="Disordered" evidence="8">
    <location>
        <begin position="2577"/>
        <end position="2600"/>
    </location>
</feature>
<proteinExistence type="inferred from homology"/>
<dbReference type="InterPro" id="IPR023213">
    <property type="entry name" value="CAT-like_dom_sf"/>
</dbReference>
<comment type="similarity">
    <text evidence="7">In the C-terminal section; belongs to the NRP synthetase family.</text>
</comment>
<dbReference type="CDD" id="cd00833">
    <property type="entry name" value="PKS"/>
    <property type="match status" value="1"/>
</dbReference>
<evidence type="ECO:0000259" key="10">
    <source>
        <dbReference type="PROSITE" id="PS52004"/>
    </source>
</evidence>
<gene>
    <name evidence="11" type="ORF">ACFSJC_16900</name>
</gene>
<dbReference type="PANTHER" id="PTHR45527">
    <property type="entry name" value="NONRIBOSOMAL PEPTIDE SYNTHETASE"/>
    <property type="match status" value="1"/>
</dbReference>
<dbReference type="Pfam" id="PF00668">
    <property type="entry name" value="Condensation"/>
    <property type="match status" value="4"/>
</dbReference>
<dbReference type="InterPro" id="IPR020845">
    <property type="entry name" value="AMP-binding_CS"/>
</dbReference>
<dbReference type="InterPro" id="IPR014043">
    <property type="entry name" value="Acyl_transferase_dom"/>
</dbReference>
<evidence type="ECO:0000256" key="7">
    <source>
        <dbReference type="ARBA" id="ARBA00029443"/>
    </source>
</evidence>
<dbReference type="SUPFAM" id="SSF55048">
    <property type="entry name" value="Probable ACP-binding domain of malonyl-CoA ACP transacylase"/>
    <property type="match status" value="1"/>
</dbReference>
<dbReference type="Gene3D" id="3.90.1150.10">
    <property type="entry name" value="Aspartate Aminotransferase, domain 1"/>
    <property type="match status" value="1"/>
</dbReference>
<evidence type="ECO:0000256" key="6">
    <source>
        <dbReference type="ARBA" id="ARBA00022898"/>
    </source>
</evidence>
<dbReference type="InterPro" id="IPR000873">
    <property type="entry name" value="AMP-dep_synth/lig_dom"/>
</dbReference>
<feature type="domain" description="Carrier" evidence="9">
    <location>
        <begin position="4049"/>
        <end position="4124"/>
    </location>
</feature>
<evidence type="ECO:0000256" key="1">
    <source>
        <dbReference type="ARBA" id="ARBA00001933"/>
    </source>
</evidence>
<dbReference type="Proteomes" id="UP001597337">
    <property type="component" value="Unassembled WGS sequence"/>
</dbReference>
<dbReference type="Gene3D" id="1.10.1200.10">
    <property type="entry name" value="ACP-like"/>
    <property type="match status" value="4"/>
</dbReference>
<dbReference type="InterPro" id="IPR049704">
    <property type="entry name" value="Aminotrans_3_PPA_site"/>
</dbReference>
<dbReference type="Pfam" id="PF00109">
    <property type="entry name" value="ketoacyl-synt"/>
    <property type="match status" value="1"/>
</dbReference>
<dbReference type="InterPro" id="IPR015421">
    <property type="entry name" value="PyrdxlP-dep_Trfase_major"/>
</dbReference>
<dbReference type="Gene3D" id="3.40.366.10">
    <property type="entry name" value="Malonyl-Coenzyme A Acyl Carrier Protein, domain 2"/>
    <property type="match status" value="1"/>
</dbReference>
<dbReference type="InterPro" id="IPR005814">
    <property type="entry name" value="Aminotrans_3"/>
</dbReference>
<feature type="domain" description="Carrier" evidence="9">
    <location>
        <begin position="583"/>
        <end position="658"/>
    </location>
</feature>
<dbReference type="InterPro" id="IPR045851">
    <property type="entry name" value="AMP-bd_C_sf"/>
</dbReference>
<dbReference type="InterPro" id="IPR020841">
    <property type="entry name" value="PKS_Beta-ketoAc_synthase_dom"/>
</dbReference>
<dbReference type="InterPro" id="IPR020806">
    <property type="entry name" value="PKS_PP-bd"/>
</dbReference>
<dbReference type="Gene3D" id="3.40.640.10">
    <property type="entry name" value="Type I PLP-dependent aspartate aminotransferase-like (Major domain)"/>
    <property type="match status" value="1"/>
</dbReference>
<dbReference type="Pfam" id="PF16197">
    <property type="entry name" value="KAsynt_C_assoc"/>
    <property type="match status" value="1"/>
</dbReference>
<feature type="domain" description="Carrier" evidence="9">
    <location>
        <begin position="1552"/>
        <end position="1627"/>
    </location>
</feature>
<dbReference type="InterPro" id="IPR036736">
    <property type="entry name" value="ACP-like_sf"/>
</dbReference>
<feature type="compositionally biased region" description="Pro residues" evidence="8">
    <location>
        <begin position="1629"/>
        <end position="1640"/>
    </location>
</feature>
<dbReference type="Pfam" id="PF00550">
    <property type="entry name" value="PP-binding"/>
    <property type="match status" value="4"/>
</dbReference>
<dbReference type="SMART" id="SM00825">
    <property type="entry name" value="PKS_KS"/>
    <property type="match status" value="1"/>
</dbReference>
<sequence length="4597" mass="496091">MLEPISFPDLRAAFLVADSRSGTLTRIAGDDGETVLSPADLREAATRIARQLDSEGIGRGACVMLVMRDPLAYVTGLWGCIAAGCTAVPMPPLDNPTQQQRTLAAAGVIGRCIVLADEEDARASFEGNEAIDRAYRLIGERFDRIAGLDEPPSSTSPLASAIHPDDIAIIQFSSGSTAAPKGVELTHRAVLAQIDLLKRHLGLTADDRFLSWMPLSHDFGLFHFHILPLLVDLPQVLMAPDDFARRPISWLRAMDRHRTSLTGAPNFALQMVASLLKPRSAAQLDLSALRSISNGAEPLNPGTIAAFLDALAPSGLSRTAITPAYGLAEATLVTAIREPGEPLAVLAVDRDRLAIGAEIVEREPDAPNAAHLCLLGRAAYGFAMRIVDDAGTPLPSGTIGRLEVRGPSLMRGYINDPEQSRAALHEDGWLDTGDIGFLWQEELVLVGRHKDVIIVAGLNYHPADLERVAQEAPGLSGANPVAIVQARCPHSDEIQTLCFVRFRGTPEKAKKLQASITDHVLAKSGLALDQVIPVHQLPRTTSGKLKRYELGQQFEASALSAETGDTEREGQTEAAALRQAVASGHVSEVTRLLCRLASHLSGTSIEPDSGLMDQGVSSQQALALTARIGTWLNRRLDIAVLFDHPTPRGLARALIAQQADASPAPTCSAQSATAGGIAVIGLGCRFPGAENPDAFWDLLAGDHDPIRPIPEDRWPASAWPEETPCPPAALLDDIDRFDGGLFGITRGEAEGMQPLQRLLLQVLWQALEHSGLDPAALRGQRVGLFIGLSESGLGAGDRRLMEDAERLGAYSVTGHASSVAVGRIAHLFDFRGPAIALDTACSSSLVALDMAAHSLRQGTCDLAIAGGANLIISPELHAGLARMGVLSPDGRCKTFAEEADGYGRGEGAGLLVLKRLAEARRSQDHIWAEILGSAVNHDGQSQSVTAPNGTAQRDLLLRALREAGLAGQDVDWVETHGTGTPLGDPIELAALREVLRPEPHAPLPLGAVKSRIGHLEAAAGIAGVIKAILAMVHGRLPRNAPRKAPNSRYDWSSSPLTPLDQALDWDDAKRRVAGISSFGMSGTNVHVLIGQEQVSEAVAPMPNRILVLALSAHTPEALQQLHDRWVALLSERPAEHWPSLCAGQATRRWSGPYRMAVTLMETGLGSAHPPAFKAKTMPRLLFCFTGQGAQFPSMGAELFAQEPLFRDALIEASEAAGPIDGKDLLAWLYGPDAADATRMNRTDLAQPALVAVAHGLMRLWADWGIQPDAVIGHSIGEIPAALAAGQLDLQAAMRLAVRRGQVMEHAAPEGAMLALRADEERAQELLRGLDEVVISGYNAPGSLTLAGSVAQIETLLARADEAGLAAQRLHVTRAFHSPQMRRASAELADGLRLPERRGVIPVYSTATGAVLGDNEMAQPGYWSSQMLSPVRFRQAMAAAAESGDLICIEIGPRNVLAKLGPACAPDAAWIGGGDRIEDLAHAVGQAWSHGAPLDWLRYFGSRGAPGQDLPRLPLNETPIPRRAWSGAAVAPNAPSVPRPTTAASNAQPALGHALDAIVLPLTSRISGIDPDRIDPDRPMVALGLDSLGMVQIQRSLAKSCDLQIDLTALFQTLDTPRKLADHIDAQRPQPAPEPPPPPEAATPASAHPSPDVVALMQEQLRTLQQVMERQLTALGAPAGTAQMPPVQTLAQTPAQTHARKPDRGEIKGLFRQPGSSGVELDPRRRSHVARLARSWNAKSAGSKAGAERARKRVANSRAVFGFAPDYKELTYPLMASRAQGSQVWDLDGNAYVDVTMGFGVYLFGHNPDFVASALREELDRGAPLGPTSPLAAEVAERIHQLTGVDRCAFFATGTEAIMCAVRIARAVTGRDRIVLFKGAYHGSFDGVLATGWIDEDGSPQSAPLTDGTPQGMVDPVIVLDYGDMAGLDLIARHASEIALVLVEPVQSRNPENRPIEFLHALRALTRERDIPLLFDEIISGFRFAPGGMQSMLGIKADLVTYGKVLGCGQPIGVLAGDARLMDVIDGGDWAYGDDSGPGTRTAFVAGTFNAHPLGLAAARAVLDRLIEDAGALQQTLARRTEAMCVQLDRIFEEAGVPVRMERFGSLFRFAFGPGMEILNSHLLNGGIFVWEQRNCFLSTAHSDEDIAKIVEAARRGIAALQTAGWLGQSPRQSESGEPSRLQPAISETAMRRHAGTVHPGTWTDLVILRLSGDRLDPDHLTTAWSALCRRHVALRACLAADGTRCVAAVMAPALERVQLPEEPEFRLLLDRWAQSALAKPFRLDRAPIEPVLLETATGEQALAVRSSHLGFDGWSVALLLRELFQLIEDAPLPEADRWNAYLDWEAQAEFTRASMPARPMHLPCDAEPGSMTAAGGRITRTDIGTLFARVSETARSGGQTPLVGMLAAFALLVRGLTGEERVTIGLPIAGQALSGLTGLVGNVSFIRPVTLDIADAMTLAELRRTLHQRLLEPGAHPPADAMPERHVLFNIDGPIRFGSASRPVALHSVPIVGARADLFANILLLDDQVILDFDWNSDRFSEDSARSWLAAFLEIAERSCAGHATVAQILGDLAWPAPPTAPAQGEAPRPQEPARPSTATEQTLADLWREILDAGTDLVSRDFFDLSGSSLHAVRLLARIRETFGVELSLAQIFGAPLLEDMARQIETASAADGGIYPVRPIPARIPATRQQQQLWLLEQMSEAGPAYNLCLRLDFAYPLDAQALNGALRRVGARHTSLRTRLHMDGESIVQSIASEPDIALRTLDASAPEWLATFVQEPFDLAEGPLWRAGLALPDDGCTLVLVVHHAIADAWSMEILVRDLLGAYQQILAGQDPGLMPLAIDYSDYALARALGTERRDRDLEYWRTALRHAPRLTALAGDAPRPPIKSFAGEQVRLTLAPALQQRMRGLAKRLRTSVYQLVVAAIAQLVARRNDSGDLVLGCVVAGRDLPGLDRPIGFFANTLPLHLVLHEDWRALDLIAAVRSALMAATEHSGCSLQDICTALELTPDPAANPLFEICVTHDDRSGLSQLGAELGFAFAEPALPTSQFDLSFYVVETGDGVSLDLTYATAIFQPQTIAGILDEIERMLQALCHDPEAPIAHGSRTDQLREPSALQKRLWFVDQFENGQLYATAPTYYNMAATFELDASADPALLQQRFAQLLADTPDFRAAFQTVDGNPRISAARIQAPPCASIGGDEVDAQVRRFILAPFDVQTGPLLRMAVVERPHAQRALLLVGHHIIVDEASLAGIADWLRVGTEIPRRPAPDQTSLPDAAVLLHERDFWQRYLGPHPPRLLLPVDRPRAAVHVFGSGFSQVSLNAAEFAAIERLAAESHVALDDLILAGFVSLLSRLSGQEEIVLGQTVPRRSGYPGGQANLVALRIDLSVIAGTAEAIAEIARHSTEVLAHARTDFDQVVLDLKPDNDMSRTALFDVLYVRSAEPVPGREMPPAIGWGKYDLTLAANRASDGGLDLMLVFNTEMFDAETVDHWGRLLCRLLAALCAHGDRPFLSLPLATETEIEQLIAAGGPRQTRATWPYASLPDAVSDRARRMPDMIAVSDAKGTLTYADLELQARALARALIARGVLRGDRVALMLPRDRDTVVAMLAVLCAGAAFVPMDLSAAPERTARILADAQAVSVIVKGAMGRDLLPLDLPRVDMTRLAEDRSEVEPEWPAVRATDGAYVIFTSGSSGRPKGVMVEHRNVLALMLGQEDLFPVAAGDRWSWFHSPAFDFSIWEIWGALLTGGRIVVIPEAARDDFALLRAQLKQQEVTVLSLTPSAFKVLSDQEMNEAQADLAVRSIWLGGEALTPTQLRAWSERYPECRLINLFGITETTVHTTFRHLTKEDLDRTDSLIGRPLPSYGVTIRDAELRPVPATVQGEILVSGSGVARGYLGQPDLTAARFVEDPYRPESRLYRSGDLGRYDLAGELTYLGRADSQVKVRGFRIELGEIETALSGFPSIRKAVVGTRGIAGEETALAAWMIADAEPDADRLSAYLAKVLPAYMIPKHLYRVDRIPLTLNGKADLRALAGMCDRQIGAATEGDAPRPGLETEIAAILCELLGRTEMSRSASFFALGGHSLMANQAVLRLRKRLGLQLTLRDFFTAQTIAALAVLKQDSQHTETTGIVRTSDADSYPLSSAQRRLFAIQTAHPNSASYNMVGGFIVSGDLDPEALATAFADLVDRHEILRTRFLILDGEARQLIDPPGRAVALDPIRNTDAADEQAIIDRALDAEFGHVFVLSQGPLFRVRLTALGPERWLMVLNLHHIISDGWSVPVMIADLSRCYAARAAGSGPPRLRPLAIQYRDFASWQQTACANPEAEAALAHWRARLASDAPLQTALPTDSARTKTRAGRGAMALRRLDEERSRALRSAAARSGLTLFSVFAATLHILLELRGESGGATVIGTADAGRDALETEDQLGFYLNLLPHVLSGSADLSIERWIELSRAETVAMLAHKAYPFDRMLEELAIDTLPGHSPIFDILLLVQTNADPQTRLGDLELRMLPDQTRTARYDLSLMVEDRPAIELLIEYDTDLFRAQTIDWLFADLLSLLDAFVDSPSLSPLAILARAEPALDPNLGLLDLADPLLEV</sequence>
<keyword evidence="12" id="KW-1185">Reference proteome</keyword>
<dbReference type="Pfam" id="PF13193">
    <property type="entry name" value="AMP-binding_C"/>
    <property type="match status" value="1"/>
</dbReference>
<dbReference type="InterPro" id="IPR018201">
    <property type="entry name" value="Ketoacyl_synth_AS"/>
</dbReference>
<evidence type="ECO:0000259" key="9">
    <source>
        <dbReference type="PROSITE" id="PS50075"/>
    </source>
</evidence>
<dbReference type="CDD" id="cd19531">
    <property type="entry name" value="LCL_NRPS-like"/>
    <property type="match status" value="2"/>
</dbReference>
<dbReference type="Pfam" id="PF00202">
    <property type="entry name" value="Aminotran_3"/>
    <property type="match status" value="1"/>
</dbReference>
<dbReference type="PROSITE" id="PS00600">
    <property type="entry name" value="AA_TRANSFER_CLASS_3"/>
    <property type="match status" value="1"/>
</dbReference>
<dbReference type="InterPro" id="IPR010071">
    <property type="entry name" value="AA_adenyl_dom"/>
</dbReference>
<keyword evidence="6" id="KW-0663">Pyridoxal phosphate</keyword>
<evidence type="ECO:0000256" key="4">
    <source>
        <dbReference type="ARBA" id="ARBA00022553"/>
    </source>
</evidence>
<dbReference type="InterPro" id="IPR016035">
    <property type="entry name" value="Acyl_Trfase/lysoPLipase"/>
</dbReference>
<dbReference type="Gene3D" id="3.30.559.10">
    <property type="entry name" value="Chloramphenicol acetyltransferase-like domain"/>
    <property type="match status" value="4"/>
</dbReference>
<dbReference type="Gene3D" id="3.30.300.30">
    <property type="match status" value="2"/>
</dbReference>
<dbReference type="InterPro" id="IPR015422">
    <property type="entry name" value="PyrdxlP-dep_Trfase_small"/>
</dbReference>
<dbReference type="PANTHER" id="PTHR45527:SF1">
    <property type="entry name" value="FATTY ACID SYNTHASE"/>
    <property type="match status" value="1"/>
</dbReference>
<dbReference type="EMBL" id="JBHUHX010000051">
    <property type="protein sequence ID" value="MFD2113529.1"/>
    <property type="molecule type" value="Genomic_DNA"/>
</dbReference>
<dbReference type="PROSITE" id="PS00455">
    <property type="entry name" value="AMP_BINDING"/>
    <property type="match status" value="1"/>
</dbReference>
<evidence type="ECO:0000313" key="11">
    <source>
        <dbReference type="EMBL" id="MFD2113529.1"/>
    </source>
</evidence>
<dbReference type="Gene3D" id="3.30.559.30">
    <property type="entry name" value="Nonribosomal peptide synthetase, condensation domain"/>
    <property type="match status" value="4"/>
</dbReference>
<dbReference type="InterPro" id="IPR001242">
    <property type="entry name" value="Condensation_dom"/>
</dbReference>
<dbReference type="SMART" id="SM00827">
    <property type="entry name" value="PKS_AT"/>
    <property type="match status" value="1"/>
</dbReference>
<comment type="caution">
    <text evidence="11">The sequence shown here is derived from an EMBL/GenBank/DDBJ whole genome shotgun (WGS) entry which is preliminary data.</text>
</comment>
<keyword evidence="4" id="KW-0597">Phosphoprotein</keyword>
<dbReference type="PROSITE" id="PS00606">
    <property type="entry name" value="KS3_1"/>
    <property type="match status" value="1"/>
</dbReference>